<feature type="region of interest" description="Disordered" evidence="1">
    <location>
        <begin position="26"/>
        <end position="80"/>
    </location>
</feature>
<name>A0A8E2EVM9_9PEZI</name>
<dbReference type="EMBL" id="KV750227">
    <property type="protein sequence ID" value="OCL05710.1"/>
    <property type="molecule type" value="Genomic_DNA"/>
</dbReference>
<evidence type="ECO:0000313" key="4">
    <source>
        <dbReference type="Proteomes" id="UP000250140"/>
    </source>
</evidence>
<feature type="signal peptide" evidence="2">
    <location>
        <begin position="1"/>
        <end position="30"/>
    </location>
</feature>
<dbReference type="AlphaFoldDB" id="A0A8E2EVM9"/>
<feature type="compositionally biased region" description="Pro residues" evidence="1">
    <location>
        <begin position="69"/>
        <end position="80"/>
    </location>
</feature>
<evidence type="ECO:0000256" key="1">
    <source>
        <dbReference type="SAM" id="MobiDB-lite"/>
    </source>
</evidence>
<keyword evidence="2" id="KW-0732">Signal</keyword>
<protein>
    <submittedName>
        <fullName evidence="3">Uncharacterized protein</fullName>
    </submittedName>
</protein>
<sequence>MCLNPHHLFPHTSFLSLVLLLSHLPTRTSPRTPKPGSFDTATKTPTPSAQKAASIPAPAPAAALHQSHPNPPAPAPTARA</sequence>
<gene>
    <name evidence="3" type="ORF">AOQ84DRAFT_355846</name>
</gene>
<evidence type="ECO:0000313" key="3">
    <source>
        <dbReference type="EMBL" id="OCL05710.1"/>
    </source>
</evidence>
<reference evidence="3 4" key="1">
    <citation type="journal article" date="2016" name="Nat. Commun.">
        <title>Ectomycorrhizal ecology is imprinted in the genome of the dominant symbiotic fungus Cenococcum geophilum.</title>
        <authorList>
            <consortium name="DOE Joint Genome Institute"/>
            <person name="Peter M."/>
            <person name="Kohler A."/>
            <person name="Ohm R.A."/>
            <person name="Kuo A."/>
            <person name="Krutzmann J."/>
            <person name="Morin E."/>
            <person name="Arend M."/>
            <person name="Barry K.W."/>
            <person name="Binder M."/>
            <person name="Choi C."/>
            <person name="Clum A."/>
            <person name="Copeland A."/>
            <person name="Grisel N."/>
            <person name="Haridas S."/>
            <person name="Kipfer T."/>
            <person name="LaButti K."/>
            <person name="Lindquist E."/>
            <person name="Lipzen A."/>
            <person name="Maire R."/>
            <person name="Meier B."/>
            <person name="Mihaltcheva S."/>
            <person name="Molinier V."/>
            <person name="Murat C."/>
            <person name="Poggeler S."/>
            <person name="Quandt C.A."/>
            <person name="Sperisen C."/>
            <person name="Tritt A."/>
            <person name="Tisserant E."/>
            <person name="Crous P.W."/>
            <person name="Henrissat B."/>
            <person name="Nehls U."/>
            <person name="Egli S."/>
            <person name="Spatafora J.W."/>
            <person name="Grigoriev I.V."/>
            <person name="Martin F.M."/>
        </authorList>
    </citation>
    <scope>NUCLEOTIDE SEQUENCE [LARGE SCALE GENOMIC DNA]</scope>
    <source>
        <strain evidence="3 4">CBS 207.34</strain>
    </source>
</reference>
<organism evidence="3 4">
    <name type="scientific">Glonium stellatum</name>
    <dbReference type="NCBI Taxonomy" id="574774"/>
    <lineage>
        <taxon>Eukaryota</taxon>
        <taxon>Fungi</taxon>
        <taxon>Dikarya</taxon>
        <taxon>Ascomycota</taxon>
        <taxon>Pezizomycotina</taxon>
        <taxon>Dothideomycetes</taxon>
        <taxon>Pleosporomycetidae</taxon>
        <taxon>Gloniales</taxon>
        <taxon>Gloniaceae</taxon>
        <taxon>Glonium</taxon>
    </lineage>
</organism>
<feature type="compositionally biased region" description="Low complexity" evidence="1">
    <location>
        <begin position="47"/>
        <end position="63"/>
    </location>
</feature>
<accession>A0A8E2EVM9</accession>
<dbReference type="Proteomes" id="UP000250140">
    <property type="component" value="Unassembled WGS sequence"/>
</dbReference>
<proteinExistence type="predicted"/>
<evidence type="ECO:0000256" key="2">
    <source>
        <dbReference type="SAM" id="SignalP"/>
    </source>
</evidence>
<feature type="chain" id="PRO_5034881606" evidence="2">
    <location>
        <begin position="31"/>
        <end position="80"/>
    </location>
</feature>
<keyword evidence="4" id="KW-1185">Reference proteome</keyword>